<organism evidence="2 3">
    <name type="scientific">Raphidocelis subcapitata</name>
    <dbReference type="NCBI Taxonomy" id="307507"/>
    <lineage>
        <taxon>Eukaryota</taxon>
        <taxon>Viridiplantae</taxon>
        <taxon>Chlorophyta</taxon>
        <taxon>core chlorophytes</taxon>
        <taxon>Chlorophyceae</taxon>
        <taxon>CS clade</taxon>
        <taxon>Sphaeropleales</taxon>
        <taxon>Selenastraceae</taxon>
        <taxon>Raphidocelis</taxon>
    </lineage>
</organism>
<dbReference type="AlphaFoldDB" id="A0A2V0P2C0"/>
<sequence length="373" mass="38810">MSHLEALRDVLHALARPPAPLEQRAASGAPAAPAAAVAAASATDAGATDAPAAGHAVGAAASPADAEPAGAPPAEPPPAVAAHVARVAAEVRRLDGESGAAAALQAYLRQARLEAEAAEAEALARADAEFTPAWRLAGLPSKPSPLRVDPAKAATAALLDPAAAHRELARRLEVAELSPPRVFEYDDDTLEPHHLQATENLKVRAKVAHAARDTRQRAGMATGPRPGAWSTLPPEALEPRLEAAKARQRALALQMSSAQWALEEWIVAAMRQRIAFSRNPRYRDAPRIRGGAGRARAAAGPGSPLAAPPPARGAEAAFAAEPPEVVFSSYEAGGAYSQTLRLRNVSGVTRGLRLLPPASQYFHASLPRRARSL</sequence>
<reference evidence="2 3" key="1">
    <citation type="journal article" date="2018" name="Sci. Rep.">
        <title>Raphidocelis subcapitata (=Pseudokirchneriella subcapitata) provides an insight into genome evolution and environmental adaptations in the Sphaeropleales.</title>
        <authorList>
            <person name="Suzuki S."/>
            <person name="Yamaguchi H."/>
            <person name="Nakajima N."/>
            <person name="Kawachi M."/>
        </authorList>
    </citation>
    <scope>NUCLEOTIDE SEQUENCE [LARGE SCALE GENOMIC DNA]</scope>
    <source>
        <strain evidence="2 3">NIES-35</strain>
    </source>
</reference>
<dbReference type="InParanoid" id="A0A2V0P2C0"/>
<accession>A0A2V0P2C0</accession>
<feature type="compositionally biased region" description="Low complexity" evidence="1">
    <location>
        <begin position="294"/>
        <end position="305"/>
    </location>
</feature>
<feature type="region of interest" description="Disordered" evidence="1">
    <location>
        <begin position="21"/>
        <end position="78"/>
    </location>
</feature>
<dbReference type="InterPro" id="IPR033304">
    <property type="entry name" value="DLEC1"/>
</dbReference>
<gene>
    <name evidence="2" type="ORF">Rsub_04707</name>
</gene>
<dbReference type="OrthoDB" id="2115465at2759"/>
<feature type="region of interest" description="Disordered" evidence="1">
    <location>
        <begin position="283"/>
        <end position="315"/>
    </location>
</feature>
<dbReference type="EMBL" id="BDRX01000028">
    <property type="protein sequence ID" value="GBF91983.1"/>
    <property type="molecule type" value="Genomic_DNA"/>
</dbReference>
<comment type="caution">
    <text evidence="2">The sequence shown here is derived from an EMBL/GenBank/DDBJ whole genome shotgun (WGS) entry which is preliminary data.</text>
</comment>
<feature type="compositionally biased region" description="Low complexity" evidence="1">
    <location>
        <begin position="24"/>
        <end position="69"/>
    </location>
</feature>
<dbReference type="PANTHER" id="PTHR46348">
    <property type="entry name" value="DELETED IN LUNG AND ESOPHAGEAL CANCER PROTEIN 1"/>
    <property type="match status" value="1"/>
</dbReference>
<dbReference type="Proteomes" id="UP000247498">
    <property type="component" value="Unassembled WGS sequence"/>
</dbReference>
<evidence type="ECO:0000313" key="3">
    <source>
        <dbReference type="Proteomes" id="UP000247498"/>
    </source>
</evidence>
<evidence type="ECO:0000313" key="2">
    <source>
        <dbReference type="EMBL" id="GBF91983.1"/>
    </source>
</evidence>
<dbReference type="GO" id="GO:0005929">
    <property type="term" value="C:cilium"/>
    <property type="evidence" value="ECO:0007669"/>
    <property type="project" value="TreeGrafter"/>
</dbReference>
<name>A0A2V0P2C0_9CHLO</name>
<proteinExistence type="predicted"/>
<dbReference type="GO" id="GO:0008285">
    <property type="term" value="P:negative regulation of cell population proliferation"/>
    <property type="evidence" value="ECO:0007669"/>
    <property type="project" value="InterPro"/>
</dbReference>
<dbReference type="GO" id="GO:0005737">
    <property type="term" value="C:cytoplasm"/>
    <property type="evidence" value="ECO:0007669"/>
    <property type="project" value="TreeGrafter"/>
</dbReference>
<dbReference type="PANTHER" id="PTHR46348:SF1">
    <property type="entry name" value="DELETED IN LUNG AND ESOPHAGEAL CANCER PROTEIN 1"/>
    <property type="match status" value="1"/>
</dbReference>
<feature type="region of interest" description="Disordered" evidence="1">
    <location>
        <begin position="212"/>
        <end position="233"/>
    </location>
</feature>
<keyword evidence="3" id="KW-1185">Reference proteome</keyword>
<evidence type="ECO:0000256" key="1">
    <source>
        <dbReference type="SAM" id="MobiDB-lite"/>
    </source>
</evidence>
<dbReference type="GO" id="GO:0015631">
    <property type="term" value="F:tubulin binding"/>
    <property type="evidence" value="ECO:0007669"/>
    <property type="project" value="TreeGrafter"/>
</dbReference>
<protein>
    <submittedName>
        <fullName evidence="2">Uncharacterized protein</fullName>
    </submittedName>
</protein>
<dbReference type="STRING" id="307507.A0A2V0P2C0"/>